<dbReference type="EMBL" id="CP041636">
    <property type="protein sequence ID" value="QDO98071.1"/>
    <property type="molecule type" value="Genomic_DNA"/>
</dbReference>
<proteinExistence type="inferred from homology"/>
<dbReference type="Proteomes" id="UP000317496">
    <property type="component" value="Chromosome"/>
</dbReference>
<keyword evidence="3" id="KW-0274">FAD</keyword>
<dbReference type="RefSeq" id="WP_144069052.1">
    <property type="nucleotide sequence ID" value="NZ_CP041636.1"/>
</dbReference>
<dbReference type="SUPFAM" id="SSF51905">
    <property type="entry name" value="FAD/NAD(P)-binding domain"/>
    <property type="match status" value="1"/>
</dbReference>
<keyword evidence="8" id="KW-1185">Reference proteome</keyword>
<dbReference type="KEGG" id="fer:FNB15_12670"/>
<evidence type="ECO:0000313" key="7">
    <source>
        <dbReference type="EMBL" id="QDO98071.1"/>
    </source>
</evidence>
<dbReference type="PANTHER" id="PTHR43104:SF4">
    <property type="entry name" value="L-2-HYDROXYGLUTARATE DEHYDROGENASE, MITOCHONDRIAL"/>
    <property type="match status" value="1"/>
</dbReference>
<evidence type="ECO:0000256" key="2">
    <source>
        <dbReference type="ARBA" id="ARBA00022630"/>
    </source>
</evidence>
<comment type="cofactor">
    <cofactor evidence="1">
        <name>FAD</name>
        <dbReference type="ChEBI" id="CHEBI:57692"/>
    </cofactor>
</comment>
<gene>
    <name evidence="7" type="ORF">FNB15_12670</name>
</gene>
<dbReference type="Pfam" id="PF01266">
    <property type="entry name" value="DAO"/>
    <property type="match status" value="1"/>
</dbReference>
<protein>
    <submittedName>
        <fullName evidence="7">NAD(P)/FAD-dependent oxidoreductase</fullName>
    </submittedName>
</protein>
<feature type="domain" description="FAD dependent oxidoreductase" evidence="6">
    <location>
        <begin position="7"/>
        <end position="366"/>
    </location>
</feature>
<keyword evidence="4" id="KW-0560">Oxidoreductase</keyword>
<dbReference type="GO" id="GO:0047545">
    <property type="term" value="F:(S)-2-hydroxyglutarate dehydrogenase activity"/>
    <property type="evidence" value="ECO:0007669"/>
    <property type="project" value="TreeGrafter"/>
</dbReference>
<sequence length="369" mass="38770">MDSVECLVIGAGVVGLGIARALARRGHEVVIAEAADLIGSETSSRNSEVIHAGIYYPAGSLKAKLCVEGKQALYAYCADRHVGHNRCGKLIVATDDSQIADLEMLKKKAEANGVHDLQWLTRDEALALEPQLHCVAALLSPSTGIIDSHGLMLAYQGEAEDHGAMLALGSPVVRGEAVNDGIVIETGGADPMVLKARIVVNAAGFAAQGIAAKIHGVRPESIPGCYYAKGNYFVLSGVKVPFSRLIYPIPTPGGLGTHVTIDMGGQMRFGPDVEWIDAINYNVDPARGDSFYAAVRQYWPGLPDGSIQPGYSGIRPKLSRGAGKGGDDFIIQGPEQNGVPGLINLFGIESPGLTASLSIGEMVADMAEE</sequence>
<evidence type="ECO:0000256" key="5">
    <source>
        <dbReference type="ARBA" id="ARBA00037941"/>
    </source>
</evidence>
<evidence type="ECO:0000313" key="8">
    <source>
        <dbReference type="Proteomes" id="UP000317496"/>
    </source>
</evidence>
<comment type="similarity">
    <text evidence="5">Belongs to the L2HGDH family.</text>
</comment>
<dbReference type="InterPro" id="IPR036188">
    <property type="entry name" value="FAD/NAD-bd_sf"/>
</dbReference>
<dbReference type="InterPro" id="IPR006076">
    <property type="entry name" value="FAD-dep_OxRdtase"/>
</dbReference>
<keyword evidence="2" id="KW-0285">Flavoprotein</keyword>
<dbReference type="OrthoDB" id="9801699at2"/>
<evidence type="ECO:0000259" key="6">
    <source>
        <dbReference type="Pfam" id="PF01266"/>
    </source>
</evidence>
<organism evidence="7 8">
    <name type="scientific">Ferrovibrio terrae</name>
    <dbReference type="NCBI Taxonomy" id="2594003"/>
    <lineage>
        <taxon>Bacteria</taxon>
        <taxon>Pseudomonadati</taxon>
        <taxon>Pseudomonadota</taxon>
        <taxon>Alphaproteobacteria</taxon>
        <taxon>Rhodospirillales</taxon>
        <taxon>Rhodospirillaceae</taxon>
        <taxon>Ferrovibrio</taxon>
    </lineage>
</organism>
<evidence type="ECO:0000256" key="4">
    <source>
        <dbReference type="ARBA" id="ARBA00023002"/>
    </source>
</evidence>
<evidence type="ECO:0000256" key="1">
    <source>
        <dbReference type="ARBA" id="ARBA00001974"/>
    </source>
</evidence>
<dbReference type="PANTHER" id="PTHR43104">
    <property type="entry name" value="L-2-HYDROXYGLUTARATE DEHYDROGENASE, MITOCHONDRIAL"/>
    <property type="match status" value="1"/>
</dbReference>
<dbReference type="Gene3D" id="3.30.9.10">
    <property type="entry name" value="D-Amino Acid Oxidase, subunit A, domain 2"/>
    <property type="match status" value="1"/>
</dbReference>
<name>A0A516H2R2_9PROT</name>
<dbReference type="AlphaFoldDB" id="A0A516H2R2"/>
<evidence type="ECO:0000256" key="3">
    <source>
        <dbReference type="ARBA" id="ARBA00022827"/>
    </source>
</evidence>
<reference evidence="7 8" key="1">
    <citation type="submission" date="2019-07" db="EMBL/GenBank/DDBJ databases">
        <title>Genome sequencing for Ferrovibrio sp. K5.</title>
        <authorList>
            <person name="Park S.-J."/>
        </authorList>
    </citation>
    <scope>NUCLEOTIDE SEQUENCE [LARGE SCALE GENOMIC DNA]</scope>
    <source>
        <strain evidence="7 8">K5</strain>
    </source>
</reference>
<dbReference type="Gene3D" id="3.50.50.60">
    <property type="entry name" value="FAD/NAD(P)-binding domain"/>
    <property type="match status" value="1"/>
</dbReference>
<accession>A0A516H2R2</accession>